<gene>
    <name evidence="3 4" type="primary">smpB</name>
    <name evidence="4" type="ORF">SanaruYs_08770</name>
</gene>
<evidence type="ECO:0000256" key="2">
    <source>
        <dbReference type="ARBA" id="ARBA00022884"/>
    </source>
</evidence>
<dbReference type="RefSeq" id="WP_127121274.1">
    <property type="nucleotide sequence ID" value="NZ_BHXQ01000001.1"/>
</dbReference>
<dbReference type="GO" id="GO:0070929">
    <property type="term" value="P:trans-translation"/>
    <property type="evidence" value="ECO:0007669"/>
    <property type="project" value="UniProtKB-UniRule"/>
</dbReference>
<comment type="similarity">
    <text evidence="3">Belongs to the SmpB family.</text>
</comment>
<sequence>MSKQDRFSNDINIRNKQAGFQYELLDKYIAGIVLKGTEIKSIREGKVNLQDGYCYLNNGELFAKGINITTYAQGTHYNHEAARERKLLLKKMEIKKLEGKVEEKGLTLIPTRLFINERGYAKLEIALAKGKKVHDKRDSIKERDIKRELSRVKF</sequence>
<keyword evidence="1 3" id="KW-0963">Cytoplasm</keyword>
<dbReference type="InterPro" id="IPR020081">
    <property type="entry name" value="SsrA-bd_prot_CS"/>
</dbReference>
<dbReference type="OrthoDB" id="9805462at2"/>
<organism evidence="4 5">
    <name type="scientific">Chryseotalea sanaruensis</name>
    <dbReference type="NCBI Taxonomy" id="2482724"/>
    <lineage>
        <taxon>Bacteria</taxon>
        <taxon>Pseudomonadati</taxon>
        <taxon>Bacteroidota</taxon>
        <taxon>Cytophagia</taxon>
        <taxon>Cytophagales</taxon>
        <taxon>Chryseotaleaceae</taxon>
        <taxon>Chryseotalea</taxon>
    </lineage>
</organism>
<comment type="subcellular location">
    <subcellularLocation>
        <location evidence="3">Cytoplasm</location>
    </subcellularLocation>
    <text evidence="3">The tmRNA-SmpB complex associates with stalled 70S ribosomes.</text>
</comment>
<name>A0A401U709_9BACT</name>
<proteinExistence type="inferred from homology"/>
<dbReference type="InterPro" id="IPR023620">
    <property type="entry name" value="SmpB"/>
</dbReference>
<dbReference type="AlphaFoldDB" id="A0A401U709"/>
<keyword evidence="5" id="KW-1185">Reference proteome</keyword>
<dbReference type="InterPro" id="IPR000037">
    <property type="entry name" value="SsrA-bd_prot"/>
</dbReference>
<dbReference type="GO" id="GO:0070930">
    <property type="term" value="P:trans-translation-dependent protein tagging"/>
    <property type="evidence" value="ECO:0007669"/>
    <property type="project" value="TreeGrafter"/>
</dbReference>
<keyword evidence="2 3" id="KW-0694">RNA-binding</keyword>
<evidence type="ECO:0000256" key="3">
    <source>
        <dbReference type="HAMAP-Rule" id="MF_00023"/>
    </source>
</evidence>
<dbReference type="SUPFAM" id="SSF74982">
    <property type="entry name" value="Small protein B (SmpB)"/>
    <property type="match status" value="1"/>
</dbReference>
<accession>A0A401U709</accession>
<reference evidence="4 5" key="1">
    <citation type="submission" date="2018-11" db="EMBL/GenBank/DDBJ databases">
        <title>Chryseotalea sanarue gen. nov., sp., nov., a member of the family Cytophagaceae, isolated from a brackish lake in Hamamatsu Japan.</title>
        <authorList>
            <person name="Maejima Y."/>
            <person name="Iino T."/>
            <person name="Muraguchi Y."/>
            <person name="Fukuda K."/>
            <person name="Ohkuma M."/>
            <person name="Moriuchi R."/>
            <person name="Dohra H."/>
            <person name="Kimbara K."/>
            <person name="Shintani M."/>
        </authorList>
    </citation>
    <scope>NUCLEOTIDE SEQUENCE [LARGE SCALE GENOMIC DNA]</scope>
    <source>
        <strain evidence="4 5">Ys</strain>
    </source>
</reference>
<evidence type="ECO:0000313" key="5">
    <source>
        <dbReference type="Proteomes" id="UP000288227"/>
    </source>
</evidence>
<dbReference type="GO" id="GO:0005829">
    <property type="term" value="C:cytosol"/>
    <property type="evidence" value="ECO:0007669"/>
    <property type="project" value="TreeGrafter"/>
</dbReference>
<dbReference type="Gene3D" id="2.40.280.10">
    <property type="match status" value="1"/>
</dbReference>
<dbReference type="PANTHER" id="PTHR30308:SF2">
    <property type="entry name" value="SSRA-BINDING PROTEIN"/>
    <property type="match status" value="1"/>
</dbReference>
<dbReference type="EMBL" id="BHXQ01000001">
    <property type="protein sequence ID" value="GCC50659.1"/>
    <property type="molecule type" value="Genomic_DNA"/>
</dbReference>
<dbReference type="Pfam" id="PF01668">
    <property type="entry name" value="SmpB"/>
    <property type="match status" value="1"/>
</dbReference>
<evidence type="ECO:0000256" key="1">
    <source>
        <dbReference type="ARBA" id="ARBA00022490"/>
    </source>
</evidence>
<comment type="caution">
    <text evidence="4">The sequence shown here is derived from an EMBL/GenBank/DDBJ whole genome shotgun (WGS) entry which is preliminary data.</text>
</comment>
<evidence type="ECO:0000313" key="4">
    <source>
        <dbReference type="EMBL" id="GCC50659.1"/>
    </source>
</evidence>
<dbReference type="NCBIfam" id="NF003843">
    <property type="entry name" value="PRK05422.1"/>
    <property type="match status" value="1"/>
</dbReference>
<protein>
    <recommendedName>
        <fullName evidence="3">SsrA-binding protein</fullName>
    </recommendedName>
    <alternativeName>
        <fullName evidence="3">Small protein B</fullName>
    </alternativeName>
</protein>
<dbReference type="HAMAP" id="MF_00023">
    <property type="entry name" value="SmpB"/>
    <property type="match status" value="1"/>
</dbReference>
<comment type="function">
    <text evidence="3">Required for rescue of stalled ribosomes mediated by trans-translation. Binds to transfer-messenger RNA (tmRNA), required for stable association of tmRNA with ribosomes. tmRNA and SmpB together mimic tRNA shape, replacing the anticodon stem-loop with SmpB. tmRNA is encoded by the ssrA gene; the 2 termini fold to resemble tRNA(Ala) and it encodes a 'tag peptide', a short internal open reading frame. During trans-translation Ala-aminoacylated tmRNA acts like a tRNA, entering the A-site of stalled ribosomes, displacing the stalled mRNA. The ribosome then switches to translate the ORF on the tmRNA; the nascent peptide is terminated with the 'tag peptide' encoded by the tmRNA and targeted for degradation. The ribosome is freed to recommence translation, which seems to be the essential function of trans-translation.</text>
</comment>
<dbReference type="Proteomes" id="UP000288227">
    <property type="component" value="Unassembled WGS sequence"/>
</dbReference>
<dbReference type="PANTHER" id="PTHR30308">
    <property type="entry name" value="TMRNA-BINDING COMPONENT OF TRANS-TRANSLATION TAGGING COMPLEX"/>
    <property type="match status" value="1"/>
</dbReference>
<dbReference type="GO" id="GO:0003723">
    <property type="term" value="F:RNA binding"/>
    <property type="evidence" value="ECO:0007669"/>
    <property type="project" value="UniProtKB-UniRule"/>
</dbReference>
<dbReference type="PROSITE" id="PS01317">
    <property type="entry name" value="SSRP"/>
    <property type="match status" value="1"/>
</dbReference>
<dbReference type="NCBIfam" id="TIGR00086">
    <property type="entry name" value="smpB"/>
    <property type="match status" value="1"/>
</dbReference>